<dbReference type="PROSITE" id="PS51318">
    <property type="entry name" value="TAT"/>
    <property type="match status" value="1"/>
</dbReference>
<dbReference type="SUPFAM" id="SSF56300">
    <property type="entry name" value="Metallo-dependent phosphatases"/>
    <property type="match status" value="1"/>
</dbReference>
<dbReference type="Proteomes" id="UP000017396">
    <property type="component" value="Chromosome"/>
</dbReference>
<evidence type="ECO:0000259" key="3">
    <source>
        <dbReference type="Pfam" id="PF16655"/>
    </source>
</evidence>
<proteinExistence type="predicted"/>
<dbReference type="GO" id="GO:0004035">
    <property type="term" value="F:alkaline phosphatase activity"/>
    <property type="evidence" value="ECO:0007669"/>
    <property type="project" value="UniProtKB-EC"/>
</dbReference>
<reference evidence="4 5" key="1">
    <citation type="journal article" date="2013" name="PLoS ONE">
        <title>Cultivation and Complete Genome Sequencing of Gloeobacter kilaueensis sp. nov., from a Lava Cave in Kilauea Caldera, Hawai'i.</title>
        <authorList>
            <person name="Saw J.H."/>
            <person name="Schatz M."/>
            <person name="Brown M.V."/>
            <person name="Kunkel D.D."/>
            <person name="Foster J.S."/>
            <person name="Shick H."/>
            <person name="Christensen S."/>
            <person name="Hou S."/>
            <person name="Wan X."/>
            <person name="Donachie S.P."/>
        </authorList>
    </citation>
    <scope>NUCLEOTIDE SEQUENCE [LARGE SCALE GENOMIC DNA]</scope>
    <source>
        <strain evidence="5">JS</strain>
    </source>
</reference>
<dbReference type="InterPro" id="IPR006311">
    <property type="entry name" value="TAT_signal"/>
</dbReference>
<keyword evidence="4" id="KW-0378">Hydrolase</keyword>
<dbReference type="CDD" id="cd07389">
    <property type="entry name" value="MPP_PhoD"/>
    <property type="match status" value="1"/>
</dbReference>
<protein>
    <submittedName>
        <fullName evidence="4">Alkaline phosphatase</fullName>
        <ecNumber evidence="4">3.1.3.1</ecNumber>
    </submittedName>
</protein>
<dbReference type="InterPro" id="IPR029052">
    <property type="entry name" value="Metallo-depent_PP-like"/>
</dbReference>
<dbReference type="Gene3D" id="2.60.40.380">
    <property type="entry name" value="Purple acid phosphatase-like, N-terminal"/>
    <property type="match status" value="1"/>
</dbReference>
<feature type="chain" id="PRO_5004664003" evidence="1">
    <location>
        <begin position="29"/>
        <end position="549"/>
    </location>
</feature>
<dbReference type="OrthoDB" id="474992at2"/>
<dbReference type="EC" id="3.1.3.1" evidence="4"/>
<dbReference type="InterPro" id="IPR032093">
    <property type="entry name" value="PhoD_N"/>
</dbReference>
<dbReference type="InterPro" id="IPR018946">
    <property type="entry name" value="PhoD-like_MPP"/>
</dbReference>
<dbReference type="PANTHER" id="PTHR43606:SF2">
    <property type="entry name" value="ALKALINE PHOSPHATASE FAMILY PROTEIN (AFU_ORTHOLOGUE AFUA_5G03860)"/>
    <property type="match status" value="1"/>
</dbReference>
<dbReference type="EMBL" id="CP003587">
    <property type="protein sequence ID" value="AGY57292.1"/>
    <property type="molecule type" value="Genomic_DNA"/>
</dbReference>
<dbReference type="Pfam" id="PF09423">
    <property type="entry name" value="PhoD"/>
    <property type="match status" value="1"/>
</dbReference>
<evidence type="ECO:0000259" key="2">
    <source>
        <dbReference type="Pfam" id="PF09423"/>
    </source>
</evidence>
<organism evidence="4 5">
    <name type="scientific">Gloeobacter kilaueensis (strain ATCC BAA-2537 / CCAP 1431/1 / ULC 316 / JS1)</name>
    <dbReference type="NCBI Taxonomy" id="1183438"/>
    <lineage>
        <taxon>Bacteria</taxon>
        <taxon>Bacillati</taxon>
        <taxon>Cyanobacteriota</taxon>
        <taxon>Cyanophyceae</taxon>
        <taxon>Gloeobacterales</taxon>
        <taxon>Gloeobacteraceae</taxon>
        <taxon>Gloeobacter</taxon>
    </lineage>
</organism>
<sequence>MFNRRSVLKGTLAVPALLLAGESGFAQATDDYGVASGEPQPDGVLLWTRVPEAFQGSGAVTVRYEVAADSGFSTIVATGSQVTDASSDYTVKVRVSGLAAFSRYYYRFTSDTGYTSVTGRTKTAPAAGSEPARLTFAYVSCQDFTQGYYTVFAAIVADDDADFCVHLGDNIYETGAADFQKGQVRLDTIGGGEATTLDEYRQKYRLYLSDANYREVRRQFCWIHLWDDHEVFNNYAGTELTSASDEARQAAGYQAFLEYLPVEPVSPLAIGSDGKASVQLYRKLSFGSLADLFVLDERQYRDGVVCKSDLFTPPCPELDDPARTMLGTSQKTWLKDNLAASAARWKVILNEVMAMRFAAIDISLFGPTGQAPRYFDRALPIKNPRLYQGANQDLINSLTLYINLDAWDGYPAERQELLQFIGDRQIKNVVFWTGDIHNCYAGLLKPDFTDPNSPTVAVEVVGGSVSSAGVYELVGGLNLTALGRLLLQATNPHILYLDLKYHVYSKAVITPDSMQVSYRAVKSIVSTTSSRFTLKSFTIPNGQPQLIVN</sequence>
<dbReference type="STRING" id="1183438.GKIL_1046"/>
<evidence type="ECO:0000313" key="5">
    <source>
        <dbReference type="Proteomes" id="UP000017396"/>
    </source>
</evidence>
<keyword evidence="1" id="KW-0732">Signal</keyword>
<dbReference type="eggNOG" id="COG3540">
    <property type="taxonomic scope" value="Bacteria"/>
</dbReference>
<dbReference type="Gene3D" id="3.60.21.70">
    <property type="entry name" value="PhoD-like phosphatase"/>
    <property type="match status" value="1"/>
</dbReference>
<dbReference type="InterPro" id="IPR038607">
    <property type="entry name" value="PhoD-like_sf"/>
</dbReference>
<dbReference type="Pfam" id="PF16655">
    <property type="entry name" value="PhoD_N"/>
    <property type="match status" value="1"/>
</dbReference>
<feature type="domain" description="Phospholipase D N-terminal" evidence="3">
    <location>
        <begin position="33"/>
        <end position="123"/>
    </location>
</feature>
<feature type="domain" description="PhoD-like phosphatase metallophosphatase" evidence="2">
    <location>
        <begin position="136"/>
        <end position="518"/>
    </location>
</feature>
<dbReference type="HOGENOM" id="CLU_015982_2_1_3"/>
<dbReference type="RefSeq" id="WP_023172360.1">
    <property type="nucleotide sequence ID" value="NC_022600.1"/>
</dbReference>
<evidence type="ECO:0000313" key="4">
    <source>
        <dbReference type="EMBL" id="AGY57292.1"/>
    </source>
</evidence>
<feature type="signal peptide" evidence="1">
    <location>
        <begin position="1"/>
        <end position="28"/>
    </location>
</feature>
<name>U5QEA6_GLOK1</name>
<gene>
    <name evidence="4" type="primary">phoD</name>
    <name evidence="4" type="ORF">GKIL_1046</name>
</gene>
<dbReference type="PANTHER" id="PTHR43606">
    <property type="entry name" value="PHOSPHATASE, PUTATIVE (AFU_ORTHOLOGUE AFUA_6G08710)-RELATED"/>
    <property type="match status" value="1"/>
</dbReference>
<dbReference type="KEGG" id="glj:GKIL_1046"/>
<evidence type="ECO:0000256" key="1">
    <source>
        <dbReference type="SAM" id="SignalP"/>
    </source>
</evidence>
<dbReference type="InterPro" id="IPR052900">
    <property type="entry name" value="Phospholipid_Metab_Enz"/>
</dbReference>
<dbReference type="AlphaFoldDB" id="U5QEA6"/>
<accession>U5QEA6</accession>
<keyword evidence="5" id="KW-1185">Reference proteome</keyword>